<dbReference type="Proteomes" id="UP000198662">
    <property type="component" value="Unassembled WGS sequence"/>
</dbReference>
<dbReference type="Gene3D" id="3.90.220.20">
    <property type="entry name" value="DNA methylase specificity domains"/>
    <property type="match status" value="2"/>
</dbReference>
<dbReference type="GO" id="GO:0003677">
    <property type="term" value="F:DNA binding"/>
    <property type="evidence" value="ECO:0007669"/>
    <property type="project" value="UniProtKB-KW"/>
</dbReference>
<dbReference type="AlphaFoldDB" id="A0A1G9MYK2"/>
<dbReference type="PANTHER" id="PTHR30408">
    <property type="entry name" value="TYPE-1 RESTRICTION ENZYME ECOKI SPECIFICITY PROTEIN"/>
    <property type="match status" value="1"/>
</dbReference>
<evidence type="ECO:0000256" key="1">
    <source>
        <dbReference type="ARBA" id="ARBA00022747"/>
    </source>
</evidence>
<keyword evidence="2" id="KW-0238">DNA-binding</keyword>
<dbReference type="GO" id="GO:0009307">
    <property type="term" value="P:DNA restriction-modification system"/>
    <property type="evidence" value="ECO:0007669"/>
    <property type="project" value="UniProtKB-KW"/>
</dbReference>
<dbReference type="RefSeq" id="WP_091054372.1">
    <property type="nucleotide sequence ID" value="NZ_FNGF01000010.1"/>
</dbReference>
<name>A0A1G9MYK2_9ACTN</name>
<reference evidence="4" key="1">
    <citation type="submission" date="2016-10" db="EMBL/GenBank/DDBJ databases">
        <authorList>
            <person name="Varghese N."/>
            <person name="Submissions S."/>
        </authorList>
    </citation>
    <scope>NUCLEOTIDE SEQUENCE [LARGE SCALE GENOMIC DNA]</scope>
    <source>
        <strain evidence="4">CGMCC 4.3147</strain>
    </source>
</reference>
<protein>
    <submittedName>
        <fullName evidence="3">Type I restriction enzyme, S subunit</fullName>
    </submittedName>
</protein>
<dbReference type="NCBIfam" id="NF047740">
    <property type="entry name" value="antiphage_MADS5"/>
    <property type="match status" value="1"/>
</dbReference>
<evidence type="ECO:0000313" key="3">
    <source>
        <dbReference type="EMBL" id="SDL79370.1"/>
    </source>
</evidence>
<dbReference type="PANTHER" id="PTHR30408:SF12">
    <property type="entry name" value="TYPE I RESTRICTION ENZYME MJAVIII SPECIFICITY SUBUNIT"/>
    <property type="match status" value="1"/>
</dbReference>
<dbReference type="InterPro" id="IPR044946">
    <property type="entry name" value="Restrct_endonuc_typeI_TRD_sf"/>
</dbReference>
<dbReference type="InterPro" id="IPR052021">
    <property type="entry name" value="Type-I_RS_S_subunit"/>
</dbReference>
<evidence type="ECO:0000313" key="4">
    <source>
        <dbReference type="Proteomes" id="UP000198662"/>
    </source>
</evidence>
<dbReference type="STRING" id="380244.SAMN05216298_0045"/>
<evidence type="ECO:0000256" key="2">
    <source>
        <dbReference type="ARBA" id="ARBA00023125"/>
    </source>
</evidence>
<organism evidence="3 4">
    <name type="scientific">Glycomyces sambucus</name>
    <dbReference type="NCBI Taxonomy" id="380244"/>
    <lineage>
        <taxon>Bacteria</taxon>
        <taxon>Bacillati</taxon>
        <taxon>Actinomycetota</taxon>
        <taxon>Actinomycetes</taxon>
        <taxon>Glycomycetales</taxon>
        <taxon>Glycomycetaceae</taxon>
        <taxon>Glycomyces</taxon>
    </lineage>
</organism>
<keyword evidence="4" id="KW-1185">Reference proteome</keyword>
<gene>
    <name evidence="3" type="ORF">SAMN05216298_0045</name>
</gene>
<keyword evidence="1" id="KW-0680">Restriction system</keyword>
<dbReference type="OrthoDB" id="9798929at2"/>
<accession>A0A1G9MYK2</accession>
<dbReference type="SUPFAM" id="SSF116734">
    <property type="entry name" value="DNA methylase specificity domain"/>
    <property type="match status" value="2"/>
</dbReference>
<sequence length="475" mass="53256">MKLIDMQNPVRAVWLADQGFRLDPSPYLSGAFEARKLLERLPRTEPLISLTTGHSGGIYNGPKFRRNYVSDPEHGVPFLGSTDMMEADFSTLPLLSKNDAESMKLSHLRVEPDMTLISCSGTVGRMCYARSDMKGIWASQDILKVVADRAKILPGYLFAFIYSKYGIPIVTGQASGSMIRHLEPGHIADLPVPRLGDEVETRIHDLIQEAADLRGRFQIGVGAATKDLFVSADLSDLLDFSWYKEPRSIGAATWGVDSKSLRALNYDSRATKLRRQIESVPHRTLGEVCKAGELRRGNRFTRVAAEEGHGYRLMGQEQLFWLRPEDKWIALPSAKASELRARAETIFVAARGLLTDRALIGRAAFLPESWRERYVFSEDLLRVTSGDPDFPGAYLFAYLRSEVSFRIMRSLCAGTGPQDINSVLRLRVPVPECTPADRHRIAETVRQAYRDRDEADALEDRALALLDEAVREEAR</sequence>
<dbReference type="EMBL" id="FNGF01000010">
    <property type="protein sequence ID" value="SDL79370.1"/>
    <property type="molecule type" value="Genomic_DNA"/>
</dbReference>
<proteinExistence type="predicted"/>